<reference evidence="2 3" key="1">
    <citation type="submission" date="2019-10" db="EMBL/GenBank/DDBJ databases">
        <title>Complete genome sequence of Vibrio sp. strain THAF100, isolated from non-filtered water from the water column of tank 6 of a marine aquarium containing stony-coral fragments. Water maintained at 26 degree C.</title>
        <authorList>
            <person name="Ruckert C."/>
            <person name="Franco A."/>
            <person name="Kalinowski J."/>
            <person name="Glaeser S."/>
        </authorList>
    </citation>
    <scope>NUCLEOTIDE SEQUENCE [LARGE SCALE GENOMIC DNA]</scope>
    <source>
        <strain evidence="2 3">THAF100</strain>
        <plasmid evidence="3">pthaf100_a</plasmid>
    </source>
</reference>
<evidence type="ECO:0000259" key="1">
    <source>
        <dbReference type="Pfam" id="PF14534"/>
    </source>
</evidence>
<keyword evidence="2" id="KW-0614">Plasmid</keyword>
<accession>A0A5P9CQM8</accession>
<dbReference type="AlphaFoldDB" id="A0A5P9CQM8"/>
<proteinExistence type="predicted"/>
<sequence length="133" mass="15560">MKATHTKQAIREAMDHLIDRATNFDIEALDTIYHEDFHTTLIMPDSTVQTFNKIEFKAHFAKQAEEGKTQLNTWAEWHDYHILGDSAVCVLSRKHSGMNGEEMKLLCNIELRFEDGRWQVLREQIFLRPLTEA</sequence>
<evidence type="ECO:0000313" key="2">
    <source>
        <dbReference type="EMBL" id="QFT28251.1"/>
    </source>
</evidence>
<dbReference type="Proteomes" id="UP000326936">
    <property type="component" value="Plasmid pTHAF100_a"/>
</dbReference>
<dbReference type="SUPFAM" id="SSF54427">
    <property type="entry name" value="NTF2-like"/>
    <property type="match status" value="1"/>
</dbReference>
<organism evidence="2 3">
    <name type="scientific">Vibrio aquimaris</name>
    <dbReference type="NCBI Taxonomy" id="2587862"/>
    <lineage>
        <taxon>Bacteria</taxon>
        <taxon>Pseudomonadati</taxon>
        <taxon>Pseudomonadota</taxon>
        <taxon>Gammaproteobacteria</taxon>
        <taxon>Vibrionales</taxon>
        <taxon>Vibrionaceae</taxon>
        <taxon>Vibrio</taxon>
    </lineage>
</organism>
<dbReference type="Pfam" id="PF14534">
    <property type="entry name" value="DUF4440"/>
    <property type="match status" value="1"/>
</dbReference>
<geneLocation type="plasmid" evidence="3">
    <name>pthaf100_a</name>
</geneLocation>
<gene>
    <name evidence="2" type="ORF">FIV01_17815</name>
</gene>
<feature type="domain" description="DUF4440" evidence="1">
    <location>
        <begin position="17"/>
        <end position="120"/>
    </location>
</feature>
<dbReference type="OrthoDB" id="7869025at2"/>
<keyword evidence="3" id="KW-1185">Reference proteome</keyword>
<evidence type="ECO:0000313" key="3">
    <source>
        <dbReference type="Proteomes" id="UP000326936"/>
    </source>
</evidence>
<dbReference type="EMBL" id="CP045351">
    <property type="protein sequence ID" value="QFT28251.1"/>
    <property type="molecule type" value="Genomic_DNA"/>
</dbReference>
<dbReference type="KEGG" id="vaq:FIV01_17815"/>
<dbReference type="Gene3D" id="3.10.450.50">
    <property type="match status" value="1"/>
</dbReference>
<name>A0A5P9CQM8_9VIBR</name>
<dbReference type="InterPro" id="IPR032710">
    <property type="entry name" value="NTF2-like_dom_sf"/>
</dbReference>
<protein>
    <recommendedName>
        <fullName evidence="1">DUF4440 domain-containing protein</fullName>
    </recommendedName>
</protein>
<dbReference type="RefSeq" id="WP_152432284.1">
    <property type="nucleotide sequence ID" value="NZ_CBCSDK010000013.1"/>
</dbReference>
<dbReference type="InterPro" id="IPR027843">
    <property type="entry name" value="DUF4440"/>
</dbReference>